<keyword evidence="2" id="KW-0067">ATP-binding</keyword>
<dbReference type="Pfam" id="PF04326">
    <property type="entry name" value="SLFN_AlbA_2"/>
    <property type="match status" value="1"/>
</dbReference>
<dbReference type="InterPro" id="IPR007421">
    <property type="entry name" value="Schlafen_AlbA_2_dom"/>
</dbReference>
<sequence length="629" mass="70394">MILRINYSPSLFLFNAREYGGIMRTAQDLLDELNAVDESTRIEAKRASQLGKSVLETVIAYANEPGLDGGYLLLGVDWSVNDKGDTVYTPTGLPEPDKAQMDLASQCSSMLNVSLRPEMKLEQIDGKTLLVVYVPEADISHKPVYKTATGLPGGAYRRIGSTDQRCVDEDLWALRSSSQPLHGPDSTILQDARMDDFDPQALAEYRRKRATVNAQAEELAYSDTELLEALGALRYENDQLRPTLAGILLFGKPMALRRMLPMAKIDYIRVPGVEWIEDPHDRFQSIEIRKPLVLALPQAEASVIDELPRGFHLPDDSPYSVQEPIVPRKVVREAIANAVMHRTYLKHSPIQIIRYSNRIEFRNIGHSIKPEDQLGRPGSWPRNPLLGAVLHDLNLAEAKGSGIRTMRRLSADADLSPPEFKSDRQGDSFCVTVFLHNLLSEDDHAWLRTLTSEPLDDEETKVLIYARATGAVDNSACRDFSGMDTLTASRVLRRLRDRGLLEKHGAGNRTYYSLRPVMQEVVEAAEGNIHTDSTKVATLLATLPPELATQLATFGKRIDSKALRNAVLQLCEWQPMSIDQLATLLGRDRNYLRNKHLAVMVKNGDLEFLYPESINHPYQAYKSARSTGK</sequence>
<dbReference type="AlphaFoldDB" id="A0A4V3D4N2"/>
<dbReference type="PANTHER" id="PTHR30595:SF6">
    <property type="entry name" value="SCHLAFEN ALBA-2 DOMAIN-CONTAINING PROTEIN"/>
    <property type="match status" value="1"/>
</dbReference>
<dbReference type="EMBL" id="SNYK01000011">
    <property type="protein sequence ID" value="TDQ36707.1"/>
    <property type="molecule type" value="Genomic_DNA"/>
</dbReference>
<dbReference type="PANTHER" id="PTHR30595">
    <property type="entry name" value="GLPR-RELATED TRANSCRIPTIONAL REPRESSOR"/>
    <property type="match status" value="1"/>
</dbReference>
<organism evidence="2 3">
    <name type="scientific">Thiopseudomonas denitrificans</name>
    <dbReference type="NCBI Taxonomy" id="1501432"/>
    <lineage>
        <taxon>Bacteria</taxon>
        <taxon>Pseudomonadati</taxon>
        <taxon>Pseudomonadota</taxon>
        <taxon>Gammaproteobacteria</taxon>
        <taxon>Pseudomonadales</taxon>
        <taxon>Pseudomonadaceae</taxon>
        <taxon>Thiopseudomonas</taxon>
    </lineage>
</organism>
<dbReference type="Pfam" id="PF13749">
    <property type="entry name" value="HATPase_c_4"/>
    <property type="match status" value="1"/>
</dbReference>
<dbReference type="GO" id="GO:0004386">
    <property type="term" value="F:helicase activity"/>
    <property type="evidence" value="ECO:0007669"/>
    <property type="project" value="UniProtKB-KW"/>
</dbReference>
<keyword evidence="3" id="KW-1185">Reference proteome</keyword>
<dbReference type="SUPFAM" id="SSF46785">
    <property type="entry name" value="Winged helix' DNA-binding domain"/>
    <property type="match status" value="1"/>
</dbReference>
<name>A0A4V3D4N2_9GAMM</name>
<evidence type="ECO:0000313" key="2">
    <source>
        <dbReference type="EMBL" id="TDQ36707.1"/>
    </source>
</evidence>
<dbReference type="Gene3D" id="3.30.950.30">
    <property type="entry name" value="Schlafen, AAA domain"/>
    <property type="match status" value="1"/>
</dbReference>
<accession>A0A4V3D4N2</accession>
<keyword evidence="2" id="KW-0378">Hydrolase</keyword>
<reference evidence="2 3" key="1">
    <citation type="submission" date="2019-03" db="EMBL/GenBank/DDBJ databases">
        <title>Genomic Encyclopedia of Type Strains, Phase IV (KMG-IV): sequencing the most valuable type-strain genomes for metagenomic binning, comparative biology and taxonomic classification.</title>
        <authorList>
            <person name="Goeker M."/>
        </authorList>
    </citation>
    <scope>NUCLEOTIDE SEQUENCE [LARGE SCALE GENOMIC DNA]</scope>
    <source>
        <strain evidence="2 3">DSM 28679</strain>
    </source>
</reference>
<dbReference type="InterPro" id="IPR036390">
    <property type="entry name" value="WH_DNA-bd_sf"/>
</dbReference>
<dbReference type="InterPro" id="IPR038461">
    <property type="entry name" value="Schlafen_AlbA_2_dom_sf"/>
</dbReference>
<evidence type="ECO:0000259" key="1">
    <source>
        <dbReference type="Pfam" id="PF04326"/>
    </source>
</evidence>
<keyword evidence="2" id="KW-0547">Nucleotide-binding</keyword>
<evidence type="ECO:0000313" key="3">
    <source>
        <dbReference type="Proteomes" id="UP000294575"/>
    </source>
</evidence>
<gene>
    <name evidence="2" type="ORF">DFQ45_11188</name>
</gene>
<dbReference type="Gene3D" id="3.30.565.60">
    <property type="match status" value="1"/>
</dbReference>
<feature type="domain" description="Schlafen AlbA-2" evidence="1">
    <location>
        <begin position="38"/>
        <end position="166"/>
    </location>
</feature>
<dbReference type="InterPro" id="IPR038475">
    <property type="entry name" value="RecG_C_sf"/>
</dbReference>
<dbReference type="Gene3D" id="1.10.10.10">
    <property type="entry name" value="Winged helix-like DNA-binding domain superfamily/Winged helix DNA-binding domain"/>
    <property type="match status" value="1"/>
</dbReference>
<dbReference type="InterPro" id="IPR036388">
    <property type="entry name" value="WH-like_DNA-bd_sf"/>
</dbReference>
<comment type="caution">
    <text evidence="2">The sequence shown here is derived from an EMBL/GenBank/DDBJ whole genome shotgun (WGS) entry which is preliminary data.</text>
</comment>
<keyword evidence="2" id="KW-0347">Helicase</keyword>
<proteinExistence type="predicted"/>
<dbReference type="Proteomes" id="UP000294575">
    <property type="component" value="Unassembled WGS sequence"/>
</dbReference>
<protein>
    <submittedName>
        <fullName evidence="2">ATP-dependent DNA helicase RecG</fullName>
    </submittedName>
</protein>